<dbReference type="GO" id="GO:0004751">
    <property type="term" value="F:ribose-5-phosphate isomerase activity"/>
    <property type="evidence" value="ECO:0007669"/>
    <property type="project" value="TreeGrafter"/>
</dbReference>
<dbReference type="STRING" id="1802439.A2589_02145"/>
<reference evidence="3 4" key="1">
    <citation type="journal article" date="2016" name="Nat. Commun.">
        <title>Thousands of microbial genomes shed light on interconnected biogeochemical processes in an aquifer system.</title>
        <authorList>
            <person name="Anantharaman K."/>
            <person name="Brown C.T."/>
            <person name="Hug L.A."/>
            <person name="Sharon I."/>
            <person name="Castelle C.J."/>
            <person name="Probst A.J."/>
            <person name="Thomas B.C."/>
            <person name="Singh A."/>
            <person name="Wilkins M.J."/>
            <person name="Karaoz U."/>
            <person name="Brodie E.L."/>
            <person name="Williams K.H."/>
            <person name="Hubbard S.S."/>
            <person name="Banfield J.F."/>
        </authorList>
    </citation>
    <scope>NUCLEOTIDE SEQUENCE [LARGE SCALE GENOMIC DNA]</scope>
</reference>
<sequence length="153" mass="17188">MLLAADHAGWPLKEDLKPFLRSEGYEVEDLGAYTLEPEDDYPGYMHLAGKRVSAEPGHYAAIIIGGSGQGEAVVVNRYPGVRAVVYYGGNEEILKLSRQHNDANILSLGARFMTDTEAKNSVKLWLETSYPETPRHQRRIKKIDSDTTEENYF</sequence>
<comment type="similarity">
    <text evidence="1">Belongs to the LacAB/RpiB family.</text>
</comment>
<dbReference type="PIRSF" id="PIRSF005384">
    <property type="entry name" value="RpiB_LacA_B"/>
    <property type="match status" value="1"/>
</dbReference>
<evidence type="ECO:0000313" key="3">
    <source>
        <dbReference type="EMBL" id="OHA59705.1"/>
    </source>
</evidence>
<dbReference type="PANTHER" id="PTHR30345">
    <property type="entry name" value="RIBOSE-5-PHOSPHATE ISOMERASE B"/>
    <property type="match status" value="1"/>
</dbReference>
<comment type="caution">
    <text evidence="3">The sequence shown here is derived from an EMBL/GenBank/DDBJ whole genome shotgun (WGS) entry which is preliminary data.</text>
</comment>
<dbReference type="Gene3D" id="3.40.1400.10">
    <property type="entry name" value="Sugar-phosphate isomerase, RpiB/LacA/LacB"/>
    <property type="match status" value="1"/>
</dbReference>
<dbReference type="Proteomes" id="UP000177838">
    <property type="component" value="Unassembled WGS sequence"/>
</dbReference>
<feature type="binding site" evidence="2">
    <location>
        <position position="139"/>
    </location>
    <ligand>
        <name>D-ribulose 5-phosphate</name>
        <dbReference type="ChEBI" id="CHEBI:58121"/>
    </ligand>
</feature>
<dbReference type="AlphaFoldDB" id="A0A1G2QGG8"/>
<feature type="binding site" evidence="2">
    <location>
        <position position="111"/>
    </location>
    <ligand>
        <name>D-ribulose 5-phosphate</name>
        <dbReference type="ChEBI" id="CHEBI:58121"/>
    </ligand>
</feature>
<dbReference type="EMBL" id="MHTK01000006">
    <property type="protein sequence ID" value="OHA59705.1"/>
    <property type="molecule type" value="Genomic_DNA"/>
</dbReference>
<feature type="binding site" evidence="2">
    <location>
        <position position="101"/>
    </location>
    <ligand>
        <name>D-ribulose 5-phosphate</name>
        <dbReference type="ChEBI" id="CHEBI:58121"/>
    </ligand>
</feature>
<dbReference type="Pfam" id="PF02502">
    <property type="entry name" value="LacAB_rpiB"/>
    <property type="match status" value="1"/>
</dbReference>
<organism evidence="3 4">
    <name type="scientific">Candidatus Vogelbacteria bacterium RIFOXYD1_FULL_46_19</name>
    <dbReference type="NCBI Taxonomy" id="1802439"/>
    <lineage>
        <taxon>Bacteria</taxon>
        <taxon>Candidatus Vogeliibacteriota</taxon>
    </lineage>
</organism>
<dbReference type="NCBIfam" id="TIGR00689">
    <property type="entry name" value="rpiB_lacA_lacB"/>
    <property type="match status" value="1"/>
</dbReference>
<dbReference type="GO" id="GO:0009052">
    <property type="term" value="P:pentose-phosphate shunt, non-oxidative branch"/>
    <property type="evidence" value="ECO:0007669"/>
    <property type="project" value="TreeGrafter"/>
</dbReference>
<evidence type="ECO:0000313" key="4">
    <source>
        <dbReference type="Proteomes" id="UP000177838"/>
    </source>
</evidence>
<feature type="binding site" evidence="2">
    <location>
        <begin position="66"/>
        <end position="70"/>
    </location>
    <ligand>
        <name>D-ribulose 5-phosphate</name>
        <dbReference type="ChEBI" id="CHEBI:58121"/>
    </ligand>
</feature>
<feature type="binding site" evidence="2">
    <location>
        <begin position="6"/>
        <end position="7"/>
    </location>
    <ligand>
        <name>D-ribulose 5-phosphate</name>
        <dbReference type="ChEBI" id="CHEBI:58121"/>
    </ligand>
</feature>
<dbReference type="InterPro" id="IPR036569">
    <property type="entry name" value="RpiB_LacA_LacB_sf"/>
</dbReference>
<evidence type="ECO:0000256" key="1">
    <source>
        <dbReference type="ARBA" id="ARBA00008754"/>
    </source>
</evidence>
<evidence type="ECO:0008006" key="5">
    <source>
        <dbReference type="Google" id="ProtNLM"/>
    </source>
</evidence>
<dbReference type="GO" id="GO:0019316">
    <property type="term" value="P:D-allose catabolic process"/>
    <property type="evidence" value="ECO:0007669"/>
    <property type="project" value="TreeGrafter"/>
</dbReference>
<feature type="binding site" evidence="2">
    <location>
        <position position="135"/>
    </location>
    <ligand>
        <name>D-ribulose 5-phosphate</name>
        <dbReference type="ChEBI" id="CHEBI:58121"/>
    </ligand>
</feature>
<evidence type="ECO:0000256" key="2">
    <source>
        <dbReference type="PIRSR" id="PIRSR005384-2"/>
    </source>
</evidence>
<dbReference type="PANTHER" id="PTHR30345:SF0">
    <property type="entry name" value="DNA DAMAGE-REPAIR_TOLERATION PROTEIN DRT102"/>
    <property type="match status" value="1"/>
</dbReference>
<dbReference type="SUPFAM" id="SSF89623">
    <property type="entry name" value="Ribose/Galactose isomerase RpiB/AlsB"/>
    <property type="match status" value="1"/>
</dbReference>
<gene>
    <name evidence="3" type="ORF">A2589_02145</name>
</gene>
<protein>
    <recommendedName>
        <fullName evidence="5">Ribose-5-phosphate isomerase</fullName>
    </recommendedName>
</protein>
<name>A0A1G2QGG8_9BACT</name>
<dbReference type="InterPro" id="IPR003500">
    <property type="entry name" value="RpiB_LacA_LacB"/>
</dbReference>
<proteinExistence type="inferred from homology"/>
<accession>A0A1G2QGG8</accession>